<evidence type="ECO:0000256" key="1">
    <source>
        <dbReference type="ARBA" id="ARBA00000085"/>
    </source>
</evidence>
<dbReference type="InterPro" id="IPR003594">
    <property type="entry name" value="HATPase_dom"/>
</dbReference>
<dbReference type="Pfam" id="PF02518">
    <property type="entry name" value="HATPase_c"/>
    <property type="match status" value="1"/>
</dbReference>
<dbReference type="Pfam" id="PF00512">
    <property type="entry name" value="HisKA"/>
    <property type="match status" value="1"/>
</dbReference>
<reference evidence="13 14" key="1">
    <citation type="submission" date="2020-02" db="EMBL/GenBank/DDBJ databases">
        <title>Whole-genome analyses of novel actinobacteria.</title>
        <authorList>
            <person name="Sahin N."/>
        </authorList>
    </citation>
    <scope>NUCLEOTIDE SEQUENCE [LARGE SCALE GENOMIC DNA]</scope>
    <source>
        <strain evidence="13 14">A7024</strain>
    </source>
</reference>
<keyword evidence="14" id="KW-1185">Reference proteome</keyword>
<evidence type="ECO:0000313" key="13">
    <source>
        <dbReference type="EMBL" id="NGN66947.1"/>
    </source>
</evidence>
<dbReference type="SMART" id="SM00304">
    <property type="entry name" value="HAMP"/>
    <property type="match status" value="1"/>
</dbReference>
<dbReference type="PANTHER" id="PTHR45436">
    <property type="entry name" value="SENSOR HISTIDINE KINASE YKOH"/>
    <property type="match status" value="1"/>
</dbReference>
<evidence type="ECO:0000259" key="11">
    <source>
        <dbReference type="PROSITE" id="PS50109"/>
    </source>
</evidence>
<feature type="domain" description="Histidine kinase" evidence="11">
    <location>
        <begin position="246"/>
        <end position="448"/>
    </location>
</feature>
<accession>A0A6G4U6M3</accession>
<dbReference type="SMART" id="SM00388">
    <property type="entry name" value="HisKA"/>
    <property type="match status" value="1"/>
</dbReference>
<dbReference type="AlphaFoldDB" id="A0A6G4U6M3"/>
<sequence>MSRHRGRPPLRRRLALTASAAVAAVALAVCAGAYLVIHYTLDRQFNLRLTQSATLALQQHRGDGLGVQSDQCQFLAAPACAQLVPADPAKDPGETYLLPVRPADREVAAGKRAPYYRSATVDGHPVRVLSTPAGDNRALQVALRSDALTKANRQATGLLALVGGAGVPLAALLGYWVSRTGLAPVTRLTATAERITATRDAGHRIELPAARPGGRDDEITRLSVTINTMLDALEESLAAQRRLVADASHELRTPLTALRTNADLLARADRLTPEQRSRAAGALSRQLREVTTMVNDLIDLARDEEPHQSVEHVRLAALLDHSVAAAREHWPGVAFVVAVEPGAEEALVPGVPARLSRMLSNLLDNAAKFSPAGGPPVEASLGRLPDGRLEIVVRDHGPGIDPADLPHVFDRFYRAHSARALPGSGLGLAMARQIARSHGAELTAHAAE</sequence>
<dbReference type="SUPFAM" id="SSF47384">
    <property type="entry name" value="Homodimeric domain of signal transducing histidine kinase"/>
    <property type="match status" value="1"/>
</dbReference>
<proteinExistence type="predicted"/>
<dbReference type="EC" id="2.7.13.3" evidence="3"/>
<dbReference type="InterPro" id="IPR003660">
    <property type="entry name" value="HAMP_dom"/>
</dbReference>
<dbReference type="InterPro" id="IPR003661">
    <property type="entry name" value="HisK_dim/P_dom"/>
</dbReference>
<keyword evidence="6" id="KW-0812">Transmembrane</keyword>
<comment type="catalytic activity">
    <reaction evidence="1">
        <text>ATP + protein L-histidine = ADP + protein N-phospho-L-histidine.</text>
        <dbReference type="EC" id="2.7.13.3"/>
    </reaction>
</comment>
<organism evidence="13 14">
    <name type="scientific">Streptomyces coryli</name>
    <dbReference type="NCBI Taxonomy" id="1128680"/>
    <lineage>
        <taxon>Bacteria</taxon>
        <taxon>Bacillati</taxon>
        <taxon>Actinomycetota</taxon>
        <taxon>Actinomycetes</taxon>
        <taxon>Kitasatosporales</taxon>
        <taxon>Streptomycetaceae</taxon>
        <taxon>Streptomyces</taxon>
    </lineage>
</organism>
<dbReference type="CDD" id="cd06225">
    <property type="entry name" value="HAMP"/>
    <property type="match status" value="1"/>
</dbReference>
<dbReference type="CDD" id="cd00075">
    <property type="entry name" value="HATPase"/>
    <property type="match status" value="1"/>
</dbReference>
<evidence type="ECO:0000256" key="10">
    <source>
        <dbReference type="ARBA" id="ARBA00023136"/>
    </source>
</evidence>
<keyword evidence="5" id="KW-0808">Transferase</keyword>
<evidence type="ECO:0000259" key="12">
    <source>
        <dbReference type="PROSITE" id="PS50885"/>
    </source>
</evidence>
<name>A0A6G4U6M3_9ACTN</name>
<keyword evidence="4" id="KW-0597">Phosphoprotein</keyword>
<evidence type="ECO:0000256" key="4">
    <source>
        <dbReference type="ARBA" id="ARBA00022553"/>
    </source>
</evidence>
<evidence type="ECO:0000256" key="7">
    <source>
        <dbReference type="ARBA" id="ARBA00022777"/>
    </source>
</evidence>
<comment type="caution">
    <text evidence="13">The sequence shown here is derived from an EMBL/GenBank/DDBJ whole genome shotgun (WGS) entry which is preliminary data.</text>
</comment>
<dbReference type="PROSITE" id="PS50885">
    <property type="entry name" value="HAMP"/>
    <property type="match status" value="1"/>
</dbReference>
<dbReference type="Pfam" id="PF00672">
    <property type="entry name" value="HAMP"/>
    <property type="match status" value="1"/>
</dbReference>
<dbReference type="SUPFAM" id="SSF55874">
    <property type="entry name" value="ATPase domain of HSP90 chaperone/DNA topoisomerase II/histidine kinase"/>
    <property type="match status" value="1"/>
</dbReference>
<dbReference type="EMBL" id="JAAKZV010000117">
    <property type="protein sequence ID" value="NGN66947.1"/>
    <property type="molecule type" value="Genomic_DNA"/>
</dbReference>
<evidence type="ECO:0000256" key="8">
    <source>
        <dbReference type="ARBA" id="ARBA00022989"/>
    </source>
</evidence>
<keyword evidence="7 13" id="KW-0418">Kinase</keyword>
<dbReference type="InterPro" id="IPR005467">
    <property type="entry name" value="His_kinase_dom"/>
</dbReference>
<evidence type="ECO:0000256" key="3">
    <source>
        <dbReference type="ARBA" id="ARBA00012438"/>
    </source>
</evidence>
<dbReference type="InterPro" id="IPR004358">
    <property type="entry name" value="Sig_transdc_His_kin-like_C"/>
</dbReference>
<evidence type="ECO:0000256" key="2">
    <source>
        <dbReference type="ARBA" id="ARBA00004236"/>
    </source>
</evidence>
<feature type="non-terminal residue" evidence="13">
    <location>
        <position position="448"/>
    </location>
</feature>
<dbReference type="Gene3D" id="6.10.340.10">
    <property type="match status" value="1"/>
</dbReference>
<evidence type="ECO:0000256" key="5">
    <source>
        <dbReference type="ARBA" id="ARBA00022679"/>
    </source>
</evidence>
<dbReference type="CDD" id="cd00082">
    <property type="entry name" value="HisKA"/>
    <property type="match status" value="1"/>
</dbReference>
<keyword evidence="8" id="KW-1133">Transmembrane helix</keyword>
<dbReference type="PRINTS" id="PR00344">
    <property type="entry name" value="BCTRLSENSOR"/>
</dbReference>
<dbReference type="InterPro" id="IPR036890">
    <property type="entry name" value="HATPase_C_sf"/>
</dbReference>
<dbReference type="RefSeq" id="WP_165240249.1">
    <property type="nucleotide sequence ID" value="NZ_JAAKZV010000117.1"/>
</dbReference>
<keyword evidence="10" id="KW-0472">Membrane</keyword>
<protein>
    <recommendedName>
        <fullName evidence="3">histidine kinase</fullName>
        <ecNumber evidence="3">2.7.13.3</ecNumber>
    </recommendedName>
</protein>
<dbReference type="Gene3D" id="3.30.565.10">
    <property type="entry name" value="Histidine kinase-like ATPase, C-terminal domain"/>
    <property type="match status" value="1"/>
</dbReference>
<dbReference type="Proteomes" id="UP000481583">
    <property type="component" value="Unassembled WGS sequence"/>
</dbReference>
<dbReference type="InterPro" id="IPR036097">
    <property type="entry name" value="HisK_dim/P_sf"/>
</dbReference>
<dbReference type="SMART" id="SM00387">
    <property type="entry name" value="HATPase_c"/>
    <property type="match status" value="1"/>
</dbReference>
<gene>
    <name evidence="13" type="ORF">G5C51_23950</name>
</gene>
<dbReference type="Gene3D" id="1.10.287.130">
    <property type="match status" value="1"/>
</dbReference>
<keyword evidence="9" id="KW-0902">Two-component regulatory system</keyword>
<feature type="domain" description="HAMP" evidence="12">
    <location>
        <begin position="179"/>
        <end position="238"/>
    </location>
</feature>
<dbReference type="PANTHER" id="PTHR45436:SF5">
    <property type="entry name" value="SENSOR HISTIDINE KINASE TRCS"/>
    <property type="match status" value="1"/>
</dbReference>
<evidence type="ECO:0000256" key="9">
    <source>
        <dbReference type="ARBA" id="ARBA00023012"/>
    </source>
</evidence>
<comment type="subcellular location">
    <subcellularLocation>
        <location evidence="2">Cell membrane</location>
    </subcellularLocation>
</comment>
<evidence type="ECO:0000313" key="14">
    <source>
        <dbReference type="Proteomes" id="UP000481583"/>
    </source>
</evidence>
<dbReference type="InterPro" id="IPR050428">
    <property type="entry name" value="TCS_sensor_his_kinase"/>
</dbReference>
<dbReference type="PROSITE" id="PS50109">
    <property type="entry name" value="HIS_KIN"/>
    <property type="match status" value="1"/>
</dbReference>
<dbReference type="GO" id="GO:0000155">
    <property type="term" value="F:phosphorelay sensor kinase activity"/>
    <property type="evidence" value="ECO:0007669"/>
    <property type="project" value="InterPro"/>
</dbReference>
<dbReference type="GO" id="GO:0005886">
    <property type="term" value="C:plasma membrane"/>
    <property type="evidence" value="ECO:0007669"/>
    <property type="project" value="UniProtKB-SubCell"/>
</dbReference>
<evidence type="ECO:0000256" key="6">
    <source>
        <dbReference type="ARBA" id="ARBA00022692"/>
    </source>
</evidence>